<name>A0AA88V231_9ASTE</name>
<feature type="region of interest" description="Disordered" evidence="1">
    <location>
        <begin position="452"/>
        <end position="471"/>
    </location>
</feature>
<evidence type="ECO:0000256" key="1">
    <source>
        <dbReference type="SAM" id="MobiDB-lite"/>
    </source>
</evidence>
<reference evidence="3" key="1">
    <citation type="submission" date="2022-12" db="EMBL/GenBank/DDBJ databases">
        <title>Draft genome assemblies for two species of Escallonia (Escalloniales).</title>
        <authorList>
            <person name="Chanderbali A."/>
            <person name="Dervinis C."/>
            <person name="Anghel I."/>
            <person name="Soltis D."/>
            <person name="Soltis P."/>
            <person name="Zapata F."/>
        </authorList>
    </citation>
    <scope>NUCLEOTIDE SEQUENCE</scope>
    <source>
        <strain evidence="3">UCBG64.0493</strain>
        <tissue evidence="3">Leaf</tissue>
    </source>
</reference>
<dbReference type="Pfam" id="PF12937">
    <property type="entry name" value="F-box-like"/>
    <property type="match status" value="1"/>
</dbReference>
<accession>A0AA88V231</accession>
<dbReference type="Gene3D" id="3.80.10.10">
    <property type="entry name" value="Ribonuclease Inhibitor"/>
    <property type="match status" value="2"/>
</dbReference>
<protein>
    <recommendedName>
        <fullName evidence="2">F-box domain-containing protein</fullName>
    </recommendedName>
</protein>
<dbReference type="PROSITE" id="PS50181">
    <property type="entry name" value="FBOX"/>
    <property type="match status" value="1"/>
</dbReference>
<organism evidence="3 4">
    <name type="scientific">Escallonia herrerae</name>
    <dbReference type="NCBI Taxonomy" id="1293975"/>
    <lineage>
        <taxon>Eukaryota</taxon>
        <taxon>Viridiplantae</taxon>
        <taxon>Streptophyta</taxon>
        <taxon>Embryophyta</taxon>
        <taxon>Tracheophyta</taxon>
        <taxon>Spermatophyta</taxon>
        <taxon>Magnoliopsida</taxon>
        <taxon>eudicotyledons</taxon>
        <taxon>Gunneridae</taxon>
        <taxon>Pentapetalae</taxon>
        <taxon>asterids</taxon>
        <taxon>campanulids</taxon>
        <taxon>Escalloniales</taxon>
        <taxon>Escalloniaceae</taxon>
        <taxon>Escallonia</taxon>
    </lineage>
</organism>
<dbReference type="InterPro" id="IPR055411">
    <property type="entry name" value="LRR_FXL15/At3g58940/PEG3-like"/>
</dbReference>
<gene>
    <name evidence="3" type="ORF">RJ639_024122</name>
</gene>
<evidence type="ECO:0000313" key="4">
    <source>
        <dbReference type="Proteomes" id="UP001188597"/>
    </source>
</evidence>
<feature type="domain" description="F-box" evidence="2">
    <location>
        <begin position="27"/>
        <end position="74"/>
    </location>
</feature>
<evidence type="ECO:0000259" key="2">
    <source>
        <dbReference type="PROSITE" id="PS50181"/>
    </source>
</evidence>
<evidence type="ECO:0000313" key="3">
    <source>
        <dbReference type="EMBL" id="KAK2999525.1"/>
    </source>
</evidence>
<dbReference type="PANTHER" id="PTHR38926">
    <property type="entry name" value="F-BOX DOMAIN CONTAINING PROTEIN, EXPRESSED"/>
    <property type="match status" value="1"/>
</dbReference>
<dbReference type="Proteomes" id="UP001188597">
    <property type="component" value="Unassembled WGS sequence"/>
</dbReference>
<dbReference type="EMBL" id="JAVXUP010003256">
    <property type="protein sequence ID" value="KAK2999525.1"/>
    <property type="molecule type" value="Genomic_DNA"/>
</dbReference>
<dbReference type="SUPFAM" id="SSF52047">
    <property type="entry name" value="RNI-like"/>
    <property type="match status" value="1"/>
</dbReference>
<feature type="non-terminal residue" evidence="3">
    <location>
        <position position="1"/>
    </location>
</feature>
<comment type="caution">
    <text evidence="3">The sequence shown here is derived from an EMBL/GenBank/DDBJ whole genome shotgun (WGS) entry which is preliminary data.</text>
</comment>
<sequence>HRGRGRGRERPSSFLGKTPMEATAAQNPNWLELPPEVTASILRRLGAVELLETAQKVCTTWRSICKDPAMWRTVDIRSSRETNLWLHDVEKITMRAVDLSCGQLEGITIANFASGHLLLYIADRSSQLKRLQLVHCYGNISPETFREAFKKLPLLEELHIYFTAFDKGNIEVAGRFCTLLKSFKLNRQAYKHPLKCDDEALAIAESMPELRHLQLFGSRMTDDGLGAILDKCPHLESLDLRQCFNVSLAGDVGKRCFERIKDLKRPLDSTDGCGFDTVLLDSGKFDSDSDYDYDYDYDSDYDYGIDYDEQVYGYDDDHLDMNDPYYRSSQLKRLRLCDDEALAIAESLPELRSLQLFGMTDDGLLVILDKCPHLDSLDDLRLCFNVTLAGSVGYRCFERIKDSKRPHDSTDGCGFRTVLFPGEVGSDFEYVLAPPDFPLVYGKDDNHGMTDSSDINSLDYDGVSDPNHPDC</sequence>
<dbReference type="PANTHER" id="PTHR38926:SF80">
    <property type="entry name" value="F-BOX DOMAIN, LEUCINE-RICH REPEAT DOMAIN SUPERFAMILY"/>
    <property type="match status" value="1"/>
</dbReference>
<dbReference type="SMART" id="SM00367">
    <property type="entry name" value="LRR_CC"/>
    <property type="match status" value="3"/>
</dbReference>
<dbReference type="InterPro" id="IPR006553">
    <property type="entry name" value="Leu-rich_rpt_Cys-con_subtyp"/>
</dbReference>
<dbReference type="AlphaFoldDB" id="A0AA88V231"/>
<proteinExistence type="predicted"/>
<dbReference type="Gene3D" id="1.20.1280.50">
    <property type="match status" value="1"/>
</dbReference>
<dbReference type="Pfam" id="PF24758">
    <property type="entry name" value="LRR_At5g56370"/>
    <property type="match status" value="1"/>
</dbReference>
<keyword evidence="4" id="KW-1185">Reference proteome</keyword>
<dbReference type="InterPro" id="IPR001810">
    <property type="entry name" value="F-box_dom"/>
</dbReference>
<dbReference type="InterPro" id="IPR032675">
    <property type="entry name" value="LRR_dom_sf"/>
</dbReference>
<dbReference type="CDD" id="cd22164">
    <property type="entry name" value="F-box_AtSKIP19-like"/>
    <property type="match status" value="1"/>
</dbReference>